<dbReference type="GeneID" id="61108537"/>
<dbReference type="EMBL" id="CP015899">
    <property type="protein sequence ID" value="ARE29491.1"/>
    <property type="molecule type" value="Genomic_DNA"/>
</dbReference>
<protein>
    <submittedName>
        <fullName evidence="1">Uncharacterized protein</fullName>
    </submittedName>
</protein>
<accession>A0A1V0PJP4</accession>
<proteinExistence type="predicted"/>
<dbReference type="Proteomes" id="UP000191806">
    <property type="component" value="Chromosome"/>
</dbReference>
<dbReference type="RefSeq" id="WP_021036616.1">
    <property type="nucleotide sequence ID" value="NZ_CP015899.2"/>
</dbReference>
<evidence type="ECO:0000313" key="1">
    <source>
        <dbReference type="EMBL" id="ARE29491.1"/>
    </source>
</evidence>
<evidence type="ECO:0000313" key="2">
    <source>
        <dbReference type="Proteomes" id="UP000191806"/>
    </source>
</evidence>
<reference evidence="1 2" key="1">
    <citation type="journal article" date="2017" name="BMC Genomics">
        <title>Comparative and functional genomics of the Lactococcus lactis taxon; insights into evolution and niche adaptation.</title>
        <authorList>
            <person name="Kelleher P."/>
            <person name="Bottacini F."/>
            <person name="Mahony J."/>
            <person name="Kilcawley K.N."/>
            <person name="van Sinderen D."/>
        </authorList>
    </citation>
    <scope>NUCLEOTIDE SEQUENCE [LARGE SCALE GENOMIC DNA]</scope>
    <source>
        <strain evidence="1 2">JM1</strain>
    </source>
</reference>
<gene>
    <name evidence="1" type="ORF">LLJM1_2152</name>
</gene>
<organism evidence="1 2">
    <name type="scientific">Lactococcus lactis subsp. cremoris</name>
    <name type="common">Streptococcus cremoris</name>
    <dbReference type="NCBI Taxonomy" id="1359"/>
    <lineage>
        <taxon>Bacteria</taxon>
        <taxon>Bacillati</taxon>
        <taxon>Bacillota</taxon>
        <taxon>Bacilli</taxon>
        <taxon>Lactobacillales</taxon>
        <taxon>Streptococcaceae</taxon>
        <taxon>Lactococcus</taxon>
    </lineage>
</organism>
<dbReference type="AlphaFoldDB" id="A0A1V0PJP4"/>
<sequence>MFLVTVTFVFFILLIFSMTGIIVYFAIRSARRENRQYEKFAKEYSYYFDKAQGQLNYHEASKTSQTGLVVNLKESTNPFVEKYANFSNYPFGRGAKTKVAYAISGNYEDVEFRAFTYMFAGSLAENSGKGGVFSIVMIKCDRQPQILPEQTFFENGTLCHYLQGNLEVEKIHDRIEKLRNLKND</sequence>
<name>A0A1V0PJP4_LACLC</name>